<geneLocation type="plasmid" evidence="2">
    <name>p17-15-vir-like</name>
</geneLocation>
<feature type="compositionally biased region" description="Basic and acidic residues" evidence="1">
    <location>
        <begin position="78"/>
        <end position="87"/>
    </location>
</feature>
<sequence>MRAVRREGVNEHGPVQMSGGEREIFRPNEAAAEWPGKKFIAKRPCRPPDSKTGCACLSPGEWTQTGDTGTGGKGAGTRRNDEERGRETALPRRVPAVLRRHGESGATGTVAASAAVDLDVRHQTLAAGPETACGFGGAYRVFFAVSGVWLDDRTAQLAGSRRCPVWVCFLKPLRFKKRHHSRGEEEEAGKQQAANREDAERKCGRRASAARFFPAPQARGLSRRGQTGTGAPPA</sequence>
<feature type="compositionally biased region" description="Basic and acidic residues" evidence="1">
    <location>
        <begin position="1"/>
        <end position="10"/>
    </location>
</feature>
<evidence type="ECO:0000313" key="2">
    <source>
        <dbReference type="EMBL" id="QTX14414.1"/>
    </source>
</evidence>
<feature type="region of interest" description="Disordered" evidence="1">
    <location>
        <begin position="59"/>
        <end position="87"/>
    </location>
</feature>
<protein>
    <submittedName>
        <fullName evidence="2">Uncharacterized protein</fullName>
    </submittedName>
</protein>
<feature type="region of interest" description="Disordered" evidence="1">
    <location>
        <begin position="1"/>
        <end position="24"/>
    </location>
</feature>
<evidence type="ECO:0000256" key="1">
    <source>
        <dbReference type="SAM" id="MobiDB-lite"/>
    </source>
</evidence>
<reference evidence="2" key="1">
    <citation type="submission" date="2020-01" db="EMBL/GenBank/DDBJ databases">
        <authorList>
            <person name="Qin S."/>
        </authorList>
    </citation>
    <scope>NUCLEOTIDE SEQUENCE</scope>
    <source>
        <strain evidence="2">CVir17-16-YZ6g</strain>
        <plasmid evidence="2">p17-15-vir-like</plasmid>
    </source>
</reference>
<proteinExistence type="predicted"/>
<organism evidence="2">
    <name type="scientific">Klebsiella pneumoniae</name>
    <dbReference type="NCBI Taxonomy" id="573"/>
    <lineage>
        <taxon>Bacteria</taxon>
        <taxon>Pseudomonadati</taxon>
        <taxon>Pseudomonadota</taxon>
        <taxon>Gammaproteobacteria</taxon>
        <taxon>Enterobacterales</taxon>
        <taxon>Enterobacteriaceae</taxon>
        <taxon>Klebsiella/Raoultella group</taxon>
        <taxon>Klebsiella</taxon>
        <taxon>Klebsiella pneumoniae complex</taxon>
    </lineage>
</organism>
<accession>A0A8B0SU84</accession>
<feature type="compositionally biased region" description="Low complexity" evidence="1">
    <location>
        <begin position="206"/>
        <end position="219"/>
    </location>
</feature>
<dbReference type="EMBL" id="MN956836">
    <property type="protein sequence ID" value="QTX14414.1"/>
    <property type="molecule type" value="Genomic_DNA"/>
</dbReference>
<name>A0A8B0SU84_KLEPN</name>
<dbReference type="AlphaFoldDB" id="A0A8B0SU84"/>
<feature type="region of interest" description="Disordered" evidence="1">
    <location>
        <begin position="179"/>
        <end position="234"/>
    </location>
</feature>
<keyword evidence="2" id="KW-0614">Plasmid</keyword>